<dbReference type="EMBL" id="BNJF01000005">
    <property type="protein sequence ID" value="GHO49358.1"/>
    <property type="molecule type" value="Genomic_DNA"/>
</dbReference>
<dbReference type="InterPro" id="IPR013154">
    <property type="entry name" value="ADH-like_N"/>
</dbReference>
<evidence type="ECO:0000256" key="2">
    <source>
        <dbReference type="ARBA" id="ARBA00022833"/>
    </source>
</evidence>
<keyword evidence="1" id="KW-0479">Metal-binding</keyword>
<dbReference type="GO" id="GO:0016491">
    <property type="term" value="F:oxidoreductase activity"/>
    <property type="evidence" value="ECO:0007669"/>
    <property type="project" value="UniProtKB-KW"/>
</dbReference>
<dbReference type="SUPFAM" id="SSF50129">
    <property type="entry name" value="GroES-like"/>
    <property type="match status" value="1"/>
</dbReference>
<feature type="domain" description="Enoyl reductase (ER)" evidence="4">
    <location>
        <begin position="11"/>
        <end position="345"/>
    </location>
</feature>
<dbReference type="CDD" id="cd08239">
    <property type="entry name" value="THR_DH_like"/>
    <property type="match status" value="1"/>
</dbReference>
<name>A0A8J3I8V6_9CHLR</name>
<protein>
    <submittedName>
        <fullName evidence="5">Alcohol dehydrogenase</fullName>
    </submittedName>
</protein>
<keyword evidence="2" id="KW-0862">Zinc</keyword>
<proteinExistence type="predicted"/>
<dbReference type="AlphaFoldDB" id="A0A8J3I8V6"/>
<evidence type="ECO:0000313" key="6">
    <source>
        <dbReference type="Proteomes" id="UP000612362"/>
    </source>
</evidence>
<evidence type="ECO:0000313" key="5">
    <source>
        <dbReference type="EMBL" id="GHO49358.1"/>
    </source>
</evidence>
<dbReference type="InterPro" id="IPR036291">
    <property type="entry name" value="NAD(P)-bd_dom_sf"/>
</dbReference>
<dbReference type="GO" id="GO:0046872">
    <property type="term" value="F:metal ion binding"/>
    <property type="evidence" value="ECO:0007669"/>
    <property type="project" value="UniProtKB-KW"/>
</dbReference>
<dbReference type="SUPFAM" id="SSF51735">
    <property type="entry name" value="NAD(P)-binding Rossmann-fold domains"/>
    <property type="match status" value="1"/>
</dbReference>
<keyword evidence="6" id="KW-1185">Reference proteome</keyword>
<dbReference type="Proteomes" id="UP000612362">
    <property type="component" value="Unassembled WGS sequence"/>
</dbReference>
<dbReference type="PANTHER" id="PTHR43401">
    <property type="entry name" value="L-THREONINE 3-DEHYDROGENASE"/>
    <property type="match status" value="1"/>
</dbReference>
<dbReference type="InterPro" id="IPR011032">
    <property type="entry name" value="GroES-like_sf"/>
</dbReference>
<dbReference type="InterPro" id="IPR020843">
    <property type="entry name" value="ER"/>
</dbReference>
<organism evidence="5 6">
    <name type="scientific">Ktedonospora formicarum</name>
    <dbReference type="NCBI Taxonomy" id="2778364"/>
    <lineage>
        <taxon>Bacteria</taxon>
        <taxon>Bacillati</taxon>
        <taxon>Chloroflexota</taxon>
        <taxon>Ktedonobacteria</taxon>
        <taxon>Ktedonobacterales</taxon>
        <taxon>Ktedonobacteraceae</taxon>
        <taxon>Ktedonospora</taxon>
    </lineage>
</organism>
<dbReference type="Pfam" id="PF08240">
    <property type="entry name" value="ADH_N"/>
    <property type="match status" value="1"/>
</dbReference>
<comment type="caution">
    <text evidence="5">The sequence shown here is derived from an EMBL/GenBank/DDBJ whole genome shotgun (WGS) entry which is preliminary data.</text>
</comment>
<evidence type="ECO:0000259" key="4">
    <source>
        <dbReference type="SMART" id="SM00829"/>
    </source>
</evidence>
<accession>A0A8J3I8V6</accession>
<dbReference type="InterPro" id="IPR013149">
    <property type="entry name" value="ADH-like_C"/>
</dbReference>
<keyword evidence="3" id="KW-0560">Oxidoreductase</keyword>
<dbReference type="SMART" id="SM00829">
    <property type="entry name" value="PKS_ER"/>
    <property type="match status" value="1"/>
</dbReference>
<dbReference type="Pfam" id="PF00107">
    <property type="entry name" value="ADH_zinc_N"/>
    <property type="match status" value="1"/>
</dbReference>
<evidence type="ECO:0000256" key="1">
    <source>
        <dbReference type="ARBA" id="ARBA00022723"/>
    </source>
</evidence>
<dbReference type="PANTHER" id="PTHR43401:SF2">
    <property type="entry name" value="L-THREONINE 3-DEHYDROGENASE"/>
    <property type="match status" value="1"/>
</dbReference>
<dbReference type="Gene3D" id="3.90.180.10">
    <property type="entry name" value="Medium-chain alcohol dehydrogenases, catalytic domain"/>
    <property type="match status" value="1"/>
</dbReference>
<dbReference type="InterPro" id="IPR050129">
    <property type="entry name" value="Zn_alcohol_dh"/>
</dbReference>
<reference evidence="5" key="1">
    <citation type="submission" date="2020-10" db="EMBL/GenBank/DDBJ databases">
        <title>Taxonomic study of unclassified bacteria belonging to the class Ktedonobacteria.</title>
        <authorList>
            <person name="Yabe S."/>
            <person name="Wang C.M."/>
            <person name="Zheng Y."/>
            <person name="Sakai Y."/>
            <person name="Cavaletti L."/>
            <person name="Monciardini P."/>
            <person name="Donadio S."/>
        </authorList>
    </citation>
    <scope>NUCLEOTIDE SEQUENCE</scope>
    <source>
        <strain evidence="5">SOSP1-1</strain>
    </source>
</reference>
<sequence length="348" mass="37580">MASMTGVVLPGNRQLEFREYPIPEPGHGQVLIRMKASSLCGSDLRAIYRPTEQGSGPEAYRGVIAGHEPCGIIEQVGPGTHRFHEGDRVIVYHICGCGQCQACRGGWMISCEGEGRAAHGWQRDGGHAEFMLADERTLVALPDELTYLDGAMVACGIGTAYAASLRANVSGRDVVLITGLGPVGVGAALLCKAMGARVVGVEAIPERIELARKLGIMDIVSPTDQDAVTTLRAYTGGHGFEVAIDCSGNANARHMCLELAREWGRVVYVGEGGTVSFEPSPLLIHKQLSLYGSWVCSLPQMEELVEKLVRWQLHPEVMVTHRFPLAQAREAYELFDSGKTGKVAIVWE</sequence>
<gene>
    <name evidence="5" type="primary">yphC</name>
    <name evidence="5" type="ORF">KSX_75210</name>
</gene>
<evidence type="ECO:0000256" key="3">
    <source>
        <dbReference type="ARBA" id="ARBA00023002"/>
    </source>
</evidence>